<dbReference type="Pfam" id="PF18291">
    <property type="entry name" value="HU-HIG"/>
    <property type="match status" value="1"/>
</dbReference>
<dbReference type="InterPro" id="IPR010992">
    <property type="entry name" value="IHF-like_DNA-bd_dom_sf"/>
</dbReference>
<accession>A0A9D2HSM8</accession>
<feature type="region of interest" description="Disordered" evidence="2">
    <location>
        <begin position="145"/>
        <end position="170"/>
    </location>
</feature>
<comment type="caution">
    <text evidence="4">The sequence shown here is derived from an EMBL/GenBank/DDBJ whole genome shotgun (WGS) entry which is preliminary data.</text>
</comment>
<dbReference type="GO" id="GO:0003677">
    <property type="term" value="F:DNA binding"/>
    <property type="evidence" value="ECO:0007669"/>
    <property type="project" value="UniProtKB-KW"/>
</dbReference>
<organism evidence="4 5">
    <name type="scientific">Candidatus Bacteroides intestinavium</name>
    <dbReference type="NCBI Taxonomy" id="2838469"/>
    <lineage>
        <taxon>Bacteria</taxon>
        <taxon>Pseudomonadati</taxon>
        <taxon>Bacteroidota</taxon>
        <taxon>Bacteroidia</taxon>
        <taxon>Bacteroidales</taxon>
        <taxon>Bacteroidaceae</taxon>
        <taxon>Bacteroides</taxon>
    </lineage>
</organism>
<protein>
    <recommendedName>
        <fullName evidence="3">HU domain-containing protein</fullName>
    </recommendedName>
</protein>
<evidence type="ECO:0000256" key="1">
    <source>
        <dbReference type="ARBA" id="ARBA00023125"/>
    </source>
</evidence>
<gene>
    <name evidence="4" type="ORF">H9785_06765</name>
</gene>
<evidence type="ECO:0000256" key="2">
    <source>
        <dbReference type="SAM" id="MobiDB-lite"/>
    </source>
</evidence>
<dbReference type="InterPro" id="IPR041607">
    <property type="entry name" value="HU-HIG"/>
</dbReference>
<evidence type="ECO:0000313" key="5">
    <source>
        <dbReference type="Proteomes" id="UP000823860"/>
    </source>
</evidence>
<reference evidence="4" key="2">
    <citation type="submission" date="2021-04" db="EMBL/GenBank/DDBJ databases">
        <authorList>
            <person name="Gilroy R."/>
        </authorList>
    </citation>
    <scope>NUCLEOTIDE SEQUENCE</scope>
    <source>
        <strain evidence="4">ChiHecec1B25-7008</strain>
    </source>
</reference>
<keyword evidence="1" id="KW-0238">DNA-binding</keyword>
<sequence>MKANFNLVKRKEPVTKVDKWYAAPASKGALDADETAALAVADTTLSKGEYKHAMEISSEKLIPAILRGITVTIGSLGKLRLSFGSKGVENMDDFDAKSMIQNAKFIFTPSKELKAALSTASFEMEGVVEDGVKYGNLRSYKVAKGLSTDEPGTGTTPGGGTDDGEEGSFG</sequence>
<evidence type="ECO:0000259" key="3">
    <source>
        <dbReference type="Pfam" id="PF18291"/>
    </source>
</evidence>
<name>A0A9D2HSM8_9BACE</name>
<dbReference type="EMBL" id="DWZE01000079">
    <property type="protein sequence ID" value="HJA83651.1"/>
    <property type="molecule type" value="Genomic_DNA"/>
</dbReference>
<dbReference type="Proteomes" id="UP000823860">
    <property type="component" value="Unassembled WGS sequence"/>
</dbReference>
<feature type="domain" description="HU" evidence="3">
    <location>
        <begin position="1"/>
        <end position="123"/>
    </location>
</feature>
<proteinExistence type="predicted"/>
<evidence type="ECO:0000313" key="4">
    <source>
        <dbReference type="EMBL" id="HJA83651.1"/>
    </source>
</evidence>
<dbReference type="AlphaFoldDB" id="A0A9D2HSM8"/>
<dbReference type="SUPFAM" id="SSF47729">
    <property type="entry name" value="IHF-like DNA-binding proteins"/>
    <property type="match status" value="1"/>
</dbReference>
<reference evidence="4" key="1">
    <citation type="journal article" date="2021" name="PeerJ">
        <title>Extensive microbial diversity within the chicken gut microbiome revealed by metagenomics and culture.</title>
        <authorList>
            <person name="Gilroy R."/>
            <person name="Ravi A."/>
            <person name="Getino M."/>
            <person name="Pursley I."/>
            <person name="Horton D.L."/>
            <person name="Alikhan N.F."/>
            <person name="Baker D."/>
            <person name="Gharbi K."/>
            <person name="Hall N."/>
            <person name="Watson M."/>
            <person name="Adriaenssens E.M."/>
            <person name="Foster-Nyarko E."/>
            <person name="Jarju S."/>
            <person name="Secka A."/>
            <person name="Antonio M."/>
            <person name="Oren A."/>
            <person name="Chaudhuri R.R."/>
            <person name="La Ragione R."/>
            <person name="Hildebrand F."/>
            <person name="Pallen M.J."/>
        </authorList>
    </citation>
    <scope>NUCLEOTIDE SEQUENCE</scope>
    <source>
        <strain evidence="4">ChiHecec1B25-7008</strain>
    </source>
</reference>